<dbReference type="RefSeq" id="WP_169198477.1">
    <property type="nucleotide sequence ID" value="NZ_WTVH02000010.1"/>
</dbReference>
<reference evidence="2" key="1">
    <citation type="submission" date="2019-12" db="EMBL/GenBank/DDBJ databases">
        <title>Comparative genomics gives insights into the taxonomy of the Azoarcus-Aromatoleum group and reveals separate origins of nif in the plant-associated Azoarcus and non-plant-associated Aromatoleum sub-groups.</title>
        <authorList>
            <person name="Lafos M."/>
            <person name="Maluk M."/>
            <person name="Batista M."/>
            <person name="Junghare M."/>
            <person name="Carmona M."/>
            <person name="Faoro H."/>
            <person name="Cruz L.M."/>
            <person name="Battistoni F."/>
            <person name="De Souza E."/>
            <person name="Pedrosa F."/>
            <person name="Chen W.-M."/>
            <person name="Poole P.S."/>
            <person name="Dixon R.A."/>
            <person name="James E.K."/>
        </authorList>
    </citation>
    <scope>NUCLEOTIDE SEQUENCE</scope>
    <source>
        <strain evidence="2">U120</strain>
    </source>
</reference>
<organism evidence="2 3">
    <name type="scientific">Aromatoleum buckelii</name>
    <dbReference type="NCBI Taxonomy" id="200254"/>
    <lineage>
        <taxon>Bacteria</taxon>
        <taxon>Pseudomonadati</taxon>
        <taxon>Pseudomonadota</taxon>
        <taxon>Betaproteobacteria</taxon>
        <taxon>Rhodocyclales</taxon>
        <taxon>Rhodocyclaceae</taxon>
        <taxon>Aromatoleum</taxon>
    </lineage>
</organism>
<dbReference type="Pfam" id="PF01722">
    <property type="entry name" value="BolA"/>
    <property type="match status" value="1"/>
</dbReference>
<keyword evidence="3" id="KW-1185">Reference proteome</keyword>
<dbReference type="EMBL" id="WTVH01000011">
    <property type="protein sequence ID" value="NMF93194.1"/>
    <property type="molecule type" value="Genomic_DNA"/>
</dbReference>
<protein>
    <submittedName>
        <fullName evidence="2">BolA/IbaG family iron-sulfur metabolism protein</fullName>
    </submittedName>
</protein>
<sequence>MTTIDEIRERLAVLDPVSIEIDDDSALHAGHAGARSGGGHYRLTIVADCFKGKNTVARHRLVYDALGDLMRTRVHALAVRALTADEA</sequence>
<evidence type="ECO:0000313" key="2">
    <source>
        <dbReference type="EMBL" id="NMF93194.1"/>
    </source>
</evidence>
<dbReference type="SUPFAM" id="SSF82657">
    <property type="entry name" value="BolA-like"/>
    <property type="match status" value="1"/>
</dbReference>
<dbReference type="InterPro" id="IPR002634">
    <property type="entry name" value="BolA"/>
</dbReference>
<dbReference type="PANTHER" id="PTHR46230:SF7">
    <property type="entry name" value="BOLA-LIKE PROTEIN 1"/>
    <property type="match status" value="1"/>
</dbReference>
<dbReference type="Gene3D" id="3.30.300.90">
    <property type="entry name" value="BolA-like"/>
    <property type="match status" value="1"/>
</dbReference>
<evidence type="ECO:0000313" key="3">
    <source>
        <dbReference type="Proteomes" id="UP000601990"/>
    </source>
</evidence>
<dbReference type="PANTHER" id="PTHR46230">
    <property type="match status" value="1"/>
</dbReference>
<evidence type="ECO:0000256" key="1">
    <source>
        <dbReference type="RuleBase" id="RU003860"/>
    </source>
</evidence>
<dbReference type="PIRSF" id="PIRSF003113">
    <property type="entry name" value="BolA"/>
    <property type="match status" value="1"/>
</dbReference>
<comment type="caution">
    <text evidence="2">The sequence shown here is derived from an EMBL/GenBank/DDBJ whole genome shotgun (WGS) entry which is preliminary data.</text>
</comment>
<name>A0ABX1N217_9RHOO</name>
<proteinExistence type="inferred from homology"/>
<dbReference type="Proteomes" id="UP000601990">
    <property type="component" value="Unassembled WGS sequence"/>
</dbReference>
<dbReference type="InterPro" id="IPR036065">
    <property type="entry name" value="BolA-like_sf"/>
</dbReference>
<accession>A0ABX1N217</accession>
<gene>
    <name evidence="2" type="ORF">GO608_07625</name>
</gene>
<comment type="similarity">
    <text evidence="1">Belongs to the BolA/IbaG family.</text>
</comment>